<keyword evidence="5" id="KW-1185">Reference proteome</keyword>
<dbReference type="EMBL" id="CP032869">
    <property type="protein sequence ID" value="AYL94264.1"/>
    <property type="molecule type" value="Genomic_DNA"/>
</dbReference>
<accession>A0A494VJ39</accession>
<gene>
    <name evidence="4" type="ORF">HYN43_002675</name>
</gene>
<evidence type="ECO:0000259" key="3">
    <source>
        <dbReference type="Pfam" id="PF25169"/>
    </source>
</evidence>
<dbReference type="InterPro" id="IPR057151">
    <property type="entry name" value="DUF7829"/>
</dbReference>
<dbReference type="OrthoDB" id="1305560at2"/>
<dbReference type="Pfam" id="PF25167">
    <property type="entry name" value="DUF7829"/>
    <property type="match status" value="1"/>
</dbReference>
<dbReference type="Pfam" id="PF25169">
    <property type="entry name" value="DUF7830"/>
    <property type="match status" value="1"/>
</dbReference>
<dbReference type="Pfam" id="PF19500">
    <property type="entry name" value="DUF6035"/>
    <property type="match status" value="1"/>
</dbReference>
<organism evidence="4 5">
    <name type="scientific">Mucilaginibacter celer</name>
    <dbReference type="NCBI Taxonomy" id="2305508"/>
    <lineage>
        <taxon>Bacteria</taxon>
        <taxon>Pseudomonadati</taxon>
        <taxon>Bacteroidota</taxon>
        <taxon>Sphingobacteriia</taxon>
        <taxon>Sphingobacteriales</taxon>
        <taxon>Sphingobacteriaceae</taxon>
        <taxon>Mucilaginibacter</taxon>
    </lineage>
</organism>
<feature type="domain" description="DUF7830" evidence="3">
    <location>
        <begin position="16"/>
        <end position="81"/>
    </location>
</feature>
<dbReference type="Proteomes" id="UP000270046">
    <property type="component" value="Chromosome"/>
</dbReference>
<evidence type="ECO:0000313" key="4">
    <source>
        <dbReference type="EMBL" id="AYL94264.1"/>
    </source>
</evidence>
<reference evidence="4 5" key="1">
    <citation type="submission" date="2018-10" db="EMBL/GenBank/DDBJ databases">
        <title>Genome sequencing of Mucilaginibacter sp. HYN0043.</title>
        <authorList>
            <person name="Kim M."/>
            <person name="Yi H."/>
        </authorList>
    </citation>
    <scope>NUCLEOTIDE SEQUENCE [LARGE SCALE GENOMIC DNA]</scope>
    <source>
        <strain evidence="4 5">HYN0043</strain>
    </source>
</reference>
<dbReference type="RefSeq" id="WP_119407984.1">
    <property type="nucleotide sequence ID" value="NZ_CP032869.1"/>
</dbReference>
<dbReference type="InterPro" id="IPR046099">
    <property type="entry name" value="DUF6035"/>
</dbReference>
<feature type="domain" description="DUF7829" evidence="2">
    <location>
        <begin position="329"/>
        <end position="552"/>
    </location>
</feature>
<dbReference type="KEGG" id="muh:HYN43_002675"/>
<sequence>MAYQRSIDLAYDRDTGECYDAATAFRVAKEAYELRKRYNSGELKLGCYGCDQPLLISDSKNDHVHFKHFPNAEDCPLKDGKMSEEEVQDLTSIIRAHERPRHIFLKNRIAELLRQTNGVDADSVIADTRFFFNDLEKRRPDVYGVYQGKEMAFEIQLSQLSQKYLLGRHNFYKSSGIYLVWILDDFDVYGQSTMERDIKYLTPSQNFFKLDETATEFRLTCTYKSPFISEKDRVIAPWKTKSLSLAQVQFDPVQFQIYYLNYKEKLKETERLLEEQLEAQKQRDLDAWNEDRRRQAVKDVDEVMRKMKFYKSSNWNFYKFDEELNKLSQVGLEVLNARLRFADQRVQGKSLINHYVANAVAGQHSFIHYLLRDDRITYDCNISDDDGTTTLQHIFNNEHLRYRQPLIKSLFKRAYQLTEADVQALQTLNLDEKEKDQELQIMKWCYQLKNKALVDAIYQHMTLLFVIETAKRQQMIGSNYRDWISFGVQAVLKHKQFYVYVERAFKRYGLWEIIEAHDKHQSFQKQIAKLQANPPEQDVTLVYPLMYELYHDIA</sequence>
<feature type="domain" description="DUF6035" evidence="1">
    <location>
        <begin position="85"/>
        <end position="262"/>
    </location>
</feature>
<dbReference type="AlphaFoldDB" id="A0A494VJ39"/>
<dbReference type="InterPro" id="IPR057152">
    <property type="entry name" value="DUF7830"/>
</dbReference>
<evidence type="ECO:0000259" key="1">
    <source>
        <dbReference type="Pfam" id="PF19500"/>
    </source>
</evidence>
<evidence type="ECO:0008006" key="6">
    <source>
        <dbReference type="Google" id="ProtNLM"/>
    </source>
</evidence>
<proteinExistence type="predicted"/>
<evidence type="ECO:0000259" key="2">
    <source>
        <dbReference type="Pfam" id="PF25167"/>
    </source>
</evidence>
<protein>
    <recommendedName>
        <fullName evidence="6">Competence protein CoiA-like protein</fullName>
    </recommendedName>
</protein>
<name>A0A494VJ39_9SPHI</name>
<evidence type="ECO:0000313" key="5">
    <source>
        <dbReference type="Proteomes" id="UP000270046"/>
    </source>
</evidence>